<sequence length="559" mass="66473">MKMNKNHYIIVKYLFLFSFFTLILKQLINLENILIDIALITLIIISIYFLYKNKESKEENKKSKEKKIYIILFLIIISLISLYFRINNLTIIHLSTDEEFLLNAVYDLINFGKSNYTRAPLLTSISKFICLIFKANTYFEYLYWTRITSVLAGAFSTIAIFYLGKKISNKTAIISSILWAISPWAIGMAKLAREYSLYSFLIIIFTLISFNFFESIKNKNKKNIIINAIFILIFFIYAFFTDRLSTIKYILIVFLSLFLINSYFLYTKTKAKKYLIYTPIIIFLIIGFLYKNGVKHWLGIKSINFDISWFNFFMNPNSPPLMWYGHNKFLLIVMFLSIISFVYLYFKKNKALLSYLFIFIITIILYSTILKVNLIKPRYIYYALPFFTIIIASSIDFLIETAKIFKNNKYEKFLFSILLITFLILNFKIGNSLHAKNSTSYFITYQKNHKVDNLIHYLKNKIEDEEEDYIFITTKFSPILKIEFNIKNENIINIYNKNQDEVCYKIKKNRNNKRGMLIFDTYRNPIIGQEENNAIDNYLFCDKNVLKIMDIDQIQIYKW</sequence>
<feature type="transmembrane region" description="Helical" evidence="8">
    <location>
        <begin position="195"/>
        <end position="212"/>
    </location>
</feature>
<keyword evidence="5 8" id="KW-0812">Transmembrane</keyword>
<dbReference type="AlphaFoldDB" id="A0A2N2EA82"/>
<dbReference type="GO" id="GO:0005886">
    <property type="term" value="C:plasma membrane"/>
    <property type="evidence" value="ECO:0007669"/>
    <property type="project" value="UniProtKB-SubCell"/>
</dbReference>
<evidence type="ECO:0000256" key="2">
    <source>
        <dbReference type="ARBA" id="ARBA00022475"/>
    </source>
</evidence>
<evidence type="ECO:0000256" key="8">
    <source>
        <dbReference type="SAM" id="Phobius"/>
    </source>
</evidence>
<evidence type="ECO:0000256" key="1">
    <source>
        <dbReference type="ARBA" id="ARBA00004651"/>
    </source>
</evidence>
<dbReference type="PANTHER" id="PTHR33908:SF11">
    <property type="entry name" value="MEMBRANE PROTEIN"/>
    <property type="match status" value="1"/>
</dbReference>
<dbReference type="PANTHER" id="PTHR33908">
    <property type="entry name" value="MANNOSYLTRANSFERASE YKCB-RELATED"/>
    <property type="match status" value="1"/>
</dbReference>
<feature type="transmembrane region" description="Helical" evidence="8">
    <location>
        <begin position="379"/>
        <end position="399"/>
    </location>
</feature>
<feature type="transmembrane region" description="Helical" evidence="8">
    <location>
        <begin position="33"/>
        <end position="51"/>
    </location>
</feature>
<keyword evidence="6 8" id="KW-1133">Transmembrane helix</keyword>
<evidence type="ECO:0000256" key="5">
    <source>
        <dbReference type="ARBA" id="ARBA00022692"/>
    </source>
</evidence>
<feature type="transmembrane region" description="Helical" evidence="8">
    <location>
        <begin position="67"/>
        <end position="86"/>
    </location>
</feature>
<dbReference type="InterPro" id="IPR050297">
    <property type="entry name" value="LipidA_mod_glycosyltrf_83"/>
</dbReference>
<comment type="caution">
    <text evidence="9">The sequence shown here is derived from an EMBL/GenBank/DDBJ whole genome shotgun (WGS) entry which is preliminary data.</text>
</comment>
<proteinExistence type="predicted"/>
<evidence type="ECO:0000256" key="4">
    <source>
        <dbReference type="ARBA" id="ARBA00022679"/>
    </source>
</evidence>
<dbReference type="EMBL" id="PHAI01000001">
    <property type="protein sequence ID" value="PKM91654.1"/>
    <property type="molecule type" value="Genomic_DNA"/>
</dbReference>
<dbReference type="GO" id="GO:0009103">
    <property type="term" value="P:lipopolysaccharide biosynthetic process"/>
    <property type="evidence" value="ECO:0007669"/>
    <property type="project" value="UniProtKB-ARBA"/>
</dbReference>
<evidence type="ECO:0000313" key="9">
    <source>
        <dbReference type="EMBL" id="PKM91654.1"/>
    </source>
</evidence>
<evidence type="ECO:0000313" key="10">
    <source>
        <dbReference type="Proteomes" id="UP000233517"/>
    </source>
</evidence>
<feature type="transmembrane region" description="Helical" evidence="8">
    <location>
        <begin position="329"/>
        <end position="346"/>
    </location>
</feature>
<feature type="transmembrane region" description="Helical" evidence="8">
    <location>
        <begin position="274"/>
        <end position="290"/>
    </location>
</feature>
<gene>
    <name evidence="9" type="ORF">CVU82_00375</name>
</gene>
<keyword evidence="3" id="KW-0328">Glycosyltransferase</keyword>
<feature type="transmembrane region" description="Helical" evidence="8">
    <location>
        <begin position="7"/>
        <end position="27"/>
    </location>
</feature>
<reference evidence="9 10" key="1">
    <citation type="journal article" date="2017" name="ISME J.">
        <title>Potential for microbial H2 and metal transformations associated with novel bacteria and archaea in deep terrestrial subsurface sediments.</title>
        <authorList>
            <person name="Hernsdorf A.W."/>
            <person name="Amano Y."/>
            <person name="Miyakawa K."/>
            <person name="Ise K."/>
            <person name="Suzuki Y."/>
            <person name="Anantharaman K."/>
            <person name="Probst A."/>
            <person name="Burstein D."/>
            <person name="Thomas B.C."/>
            <person name="Banfield J.F."/>
        </authorList>
    </citation>
    <scope>NUCLEOTIDE SEQUENCE [LARGE SCALE GENOMIC DNA]</scope>
    <source>
        <strain evidence="9">HGW-Falkowbacteria-1</strain>
    </source>
</reference>
<dbReference type="GO" id="GO:0016763">
    <property type="term" value="F:pentosyltransferase activity"/>
    <property type="evidence" value="ECO:0007669"/>
    <property type="project" value="TreeGrafter"/>
</dbReference>
<dbReference type="Proteomes" id="UP000233517">
    <property type="component" value="Unassembled WGS sequence"/>
</dbReference>
<comment type="subcellular location">
    <subcellularLocation>
        <location evidence="1">Cell membrane</location>
        <topology evidence="1">Multi-pass membrane protein</topology>
    </subcellularLocation>
</comment>
<evidence type="ECO:0000256" key="7">
    <source>
        <dbReference type="ARBA" id="ARBA00023136"/>
    </source>
</evidence>
<accession>A0A2N2EA82</accession>
<keyword evidence="7 8" id="KW-0472">Membrane</keyword>
<keyword evidence="2" id="KW-1003">Cell membrane</keyword>
<feature type="transmembrane region" description="Helical" evidence="8">
    <location>
        <begin position="171"/>
        <end position="189"/>
    </location>
</feature>
<keyword evidence="4" id="KW-0808">Transferase</keyword>
<organism evidence="9 10">
    <name type="scientific">Candidatus Falkowbacteria bacterium HGW-Falkowbacteria-1</name>
    <dbReference type="NCBI Taxonomy" id="2013768"/>
    <lineage>
        <taxon>Bacteria</taxon>
        <taxon>Candidatus Falkowiibacteriota</taxon>
    </lineage>
</organism>
<feature type="transmembrane region" description="Helical" evidence="8">
    <location>
        <begin position="224"/>
        <end position="240"/>
    </location>
</feature>
<feature type="transmembrane region" description="Helical" evidence="8">
    <location>
        <begin position="246"/>
        <end position="267"/>
    </location>
</feature>
<evidence type="ECO:0000256" key="6">
    <source>
        <dbReference type="ARBA" id="ARBA00022989"/>
    </source>
</evidence>
<evidence type="ECO:0000256" key="3">
    <source>
        <dbReference type="ARBA" id="ARBA00022676"/>
    </source>
</evidence>
<evidence type="ECO:0008006" key="11">
    <source>
        <dbReference type="Google" id="ProtNLM"/>
    </source>
</evidence>
<protein>
    <recommendedName>
        <fullName evidence="11">Glycosyltransferase RgtA/B/C/D-like domain-containing protein</fullName>
    </recommendedName>
</protein>
<name>A0A2N2EA82_9BACT</name>
<feature type="transmembrane region" description="Helical" evidence="8">
    <location>
        <begin position="353"/>
        <end position="373"/>
    </location>
</feature>
<feature type="transmembrane region" description="Helical" evidence="8">
    <location>
        <begin position="411"/>
        <end position="429"/>
    </location>
</feature>
<feature type="transmembrane region" description="Helical" evidence="8">
    <location>
        <begin position="141"/>
        <end position="164"/>
    </location>
</feature>